<dbReference type="Gene3D" id="3.30.390.10">
    <property type="entry name" value="Enolase-like, N-terminal domain"/>
    <property type="match status" value="1"/>
</dbReference>
<dbReference type="PANTHER" id="PTHR13794:SF58">
    <property type="entry name" value="MITOCHONDRIAL ENOLASE SUPERFAMILY MEMBER 1"/>
    <property type="match status" value="1"/>
</dbReference>
<dbReference type="SUPFAM" id="SSF54826">
    <property type="entry name" value="Enolase N-terminal domain-like"/>
    <property type="match status" value="1"/>
</dbReference>
<dbReference type="SFLD" id="SFLDS00001">
    <property type="entry name" value="Enolase"/>
    <property type="match status" value="1"/>
</dbReference>
<dbReference type="EMBL" id="JACHWJ010000004">
    <property type="protein sequence ID" value="MBB2958406.1"/>
    <property type="molecule type" value="Genomic_DNA"/>
</dbReference>
<dbReference type="InterPro" id="IPR013342">
    <property type="entry name" value="Mandelate_racemase_C"/>
</dbReference>
<dbReference type="InterPro" id="IPR013341">
    <property type="entry name" value="Mandelate_racemase_N_dom"/>
</dbReference>
<evidence type="ECO:0000256" key="2">
    <source>
        <dbReference type="ARBA" id="ARBA00022723"/>
    </source>
</evidence>
<evidence type="ECO:0000313" key="6">
    <source>
        <dbReference type="Proteomes" id="UP000545286"/>
    </source>
</evidence>
<dbReference type="Gene3D" id="3.20.20.120">
    <property type="entry name" value="Enolase-like C-terminal domain"/>
    <property type="match status" value="1"/>
</dbReference>
<keyword evidence="6" id="KW-1185">Reference proteome</keyword>
<evidence type="ECO:0000259" key="4">
    <source>
        <dbReference type="SMART" id="SM00922"/>
    </source>
</evidence>
<accession>A0A7W4UPY5</accession>
<comment type="caution">
    <text evidence="5">The sequence shown here is derived from an EMBL/GenBank/DDBJ whole genome shotgun (WGS) entry which is preliminary data.</text>
</comment>
<evidence type="ECO:0000313" key="5">
    <source>
        <dbReference type="EMBL" id="MBB2958406.1"/>
    </source>
</evidence>
<dbReference type="InterPro" id="IPR046945">
    <property type="entry name" value="RHMD-like"/>
</dbReference>
<proteinExistence type="predicted"/>
<dbReference type="Pfam" id="PF02746">
    <property type="entry name" value="MR_MLE_N"/>
    <property type="match status" value="1"/>
</dbReference>
<dbReference type="SUPFAM" id="SSF51604">
    <property type="entry name" value="Enolase C-terminal domain-like"/>
    <property type="match status" value="1"/>
</dbReference>
<dbReference type="GO" id="GO:0000287">
    <property type="term" value="F:magnesium ion binding"/>
    <property type="evidence" value="ECO:0007669"/>
    <property type="project" value="TreeGrafter"/>
</dbReference>
<dbReference type="CDD" id="cd03316">
    <property type="entry name" value="MR_like"/>
    <property type="match status" value="1"/>
</dbReference>
<dbReference type="Pfam" id="PF13378">
    <property type="entry name" value="MR_MLE_C"/>
    <property type="match status" value="1"/>
</dbReference>
<dbReference type="SMART" id="SM00922">
    <property type="entry name" value="MR_MLE"/>
    <property type="match status" value="1"/>
</dbReference>
<keyword evidence="3" id="KW-0460">Magnesium</keyword>
<dbReference type="GO" id="GO:0016052">
    <property type="term" value="P:carbohydrate catabolic process"/>
    <property type="evidence" value="ECO:0007669"/>
    <property type="project" value="TreeGrafter"/>
</dbReference>
<dbReference type="GO" id="GO:0016836">
    <property type="term" value="F:hydro-lyase activity"/>
    <property type="evidence" value="ECO:0007669"/>
    <property type="project" value="TreeGrafter"/>
</dbReference>
<sequence>MSHLKIKDDMKITGFRLLTTRHDWGRSIGDVNGHIRAAVTDVPIVILETDEGVEGIGIGSHADVARLFPALEGEGPRGVSALFDRMLAQVFKSGHAGATYGGVATLDAALWDLKAKLAGGQLWRLLGGRDRFVPGYASGLDIALDDGELVAFYEDFAERGYVAGKLKGGVDPVADLRRLRLLHGVLGRNTPSPGLMLDANESWQVKQAVRYVAAIESEIDLLWVEEPLRRWDALGHARLSAAVRAAVATGENLTGVDQFRPLFDAGAPDIVQAGAIWGVTHVLRLAYAANARNLPVSPVGYNTNPAVAAAMTAVPNHLTTEVQALHWAHGMSVDQEFADGGIVLGDAVGAGISIDEAAIVDAGRGWAEPAGPHMRPSRAGLRVVLDGIER</sequence>
<evidence type="ECO:0000256" key="3">
    <source>
        <dbReference type="ARBA" id="ARBA00022842"/>
    </source>
</evidence>
<name>A0A7W4UPY5_9MICO</name>
<dbReference type="InterPro" id="IPR029017">
    <property type="entry name" value="Enolase-like_N"/>
</dbReference>
<dbReference type="PANTHER" id="PTHR13794">
    <property type="entry name" value="ENOLASE SUPERFAMILY, MANDELATE RACEMASE"/>
    <property type="match status" value="1"/>
</dbReference>
<dbReference type="Proteomes" id="UP000545286">
    <property type="component" value="Unassembled WGS sequence"/>
</dbReference>
<comment type="cofactor">
    <cofactor evidence="1">
        <name>Mg(2+)</name>
        <dbReference type="ChEBI" id="CHEBI:18420"/>
    </cofactor>
</comment>
<organism evidence="5 6">
    <name type="scientific">Pseudoclavibacter helvolus</name>
    <dbReference type="NCBI Taxonomy" id="255205"/>
    <lineage>
        <taxon>Bacteria</taxon>
        <taxon>Bacillati</taxon>
        <taxon>Actinomycetota</taxon>
        <taxon>Actinomycetes</taxon>
        <taxon>Micrococcales</taxon>
        <taxon>Microbacteriaceae</taxon>
        <taxon>Pseudoclavibacter</taxon>
    </lineage>
</organism>
<protein>
    <submittedName>
        <fullName evidence="5">L-alanine-DL-glutamate epimerase-like enolase superfamily enzyme</fullName>
    </submittedName>
</protein>
<dbReference type="AlphaFoldDB" id="A0A7W4UPY5"/>
<dbReference type="InterPro" id="IPR036849">
    <property type="entry name" value="Enolase-like_C_sf"/>
</dbReference>
<keyword evidence="2" id="KW-0479">Metal-binding</keyword>
<evidence type="ECO:0000256" key="1">
    <source>
        <dbReference type="ARBA" id="ARBA00001946"/>
    </source>
</evidence>
<dbReference type="RefSeq" id="WP_244964235.1">
    <property type="nucleotide sequence ID" value="NZ_JACHWJ010000004.1"/>
</dbReference>
<gene>
    <name evidence="5" type="ORF">FHX72_002552</name>
</gene>
<feature type="domain" description="Mandelate racemase/muconate lactonizing enzyme C-terminal" evidence="4">
    <location>
        <begin position="146"/>
        <end position="246"/>
    </location>
</feature>
<reference evidence="5 6" key="1">
    <citation type="submission" date="2020-08" db="EMBL/GenBank/DDBJ databases">
        <title>Sequencing the genomes of 1000 actinobacteria strains.</title>
        <authorList>
            <person name="Klenk H.-P."/>
        </authorList>
    </citation>
    <scope>NUCLEOTIDE SEQUENCE [LARGE SCALE GENOMIC DNA]</scope>
    <source>
        <strain evidence="5 6">DSM 20419</strain>
    </source>
</reference>
<dbReference type="InterPro" id="IPR029065">
    <property type="entry name" value="Enolase_C-like"/>
</dbReference>